<protein>
    <submittedName>
        <fullName evidence="1">Uncharacterized protein</fullName>
    </submittedName>
</protein>
<reference evidence="1 2" key="1">
    <citation type="journal article" date="2019" name="G3 (Bethesda)">
        <title>Sequencing of a Wild Apple (Malus baccata) Genome Unravels the Differences Between Cultivated and Wild Apple Species Regarding Disease Resistance and Cold Tolerance.</title>
        <authorList>
            <person name="Chen X."/>
        </authorList>
    </citation>
    <scope>NUCLEOTIDE SEQUENCE [LARGE SCALE GENOMIC DNA]</scope>
    <source>
        <strain evidence="2">cv. Shandingzi</strain>
        <tissue evidence="1">Leaves</tissue>
    </source>
</reference>
<evidence type="ECO:0000313" key="2">
    <source>
        <dbReference type="Proteomes" id="UP000315295"/>
    </source>
</evidence>
<name>A0A540NGK2_MALBA</name>
<gene>
    <name evidence="1" type="ORF">C1H46_004220</name>
</gene>
<comment type="caution">
    <text evidence="1">The sequence shown here is derived from an EMBL/GenBank/DDBJ whole genome shotgun (WGS) entry which is preliminary data.</text>
</comment>
<dbReference type="STRING" id="106549.A0A540NGK2"/>
<proteinExistence type="predicted"/>
<dbReference type="AlphaFoldDB" id="A0A540NGK2"/>
<organism evidence="1 2">
    <name type="scientific">Malus baccata</name>
    <name type="common">Siberian crab apple</name>
    <name type="synonym">Pyrus baccata</name>
    <dbReference type="NCBI Taxonomy" id="106549"/>
    <lineage>
        <taxon>Eukaryota</taxon>
        <taxon>Viridiplantae</taxon>
        <taxon>Streptophyta</taxon>
        <taxon>Embryophyta</taxon>
        <taxon>Tracheophyta</taxon>
        <taxon>Spermatophyta</taxon>
        <taxon>Magnoliopsida</taxon>
        <taxon>eudicotyledons</taxon>
        <taxon>Gunneridae</taxon>
        <taxon>Pentapetalae</taxon>
        <taxon>rosids</taxon>
        <taxon>fabids</taxon>
        <taxon>Rosales</taxon>
        <taxon>Rosaceae</taxon>
        <taxon>Amygdaloideae</taxon>
        <taxon>Maleae</taxon>
        <taxon>Malus</taxon>
    </lineage>
</organism>
<sequence>MFEPSRSSLESYEEEVLGDPYDHQTCLPSNEEAVKEGVLNDVPIFRSKFTADQLDKNLLDSRRQLDAIRESCCIPNNVGMHLVHNEELPTELPKGHVMVYTQILEKLGVKFPLHPWLQKMIGLMRYAPGQLNPGLWETLIGTYIIWMECGLGEPSFLQWRYCYKMHSAKSSTGNVECACRSEKERIVFVSKKAIKLSRQELADVKKVLRVPKEDRHLGKLRPLFQKYVEKMSKKGKTTMLVLVDNILFHKGARNHRVKPIPMLKSQEEVLKIATSKRAEIEAIRCVAAIVAGEDRRLLPFLPNIDPIFPPVMEHTG</sequence>
<dbReference type="Proteomes" id="UP000315295">
    <property type="component" value="Unassembled WGS sequence"/>
</dbReference>
<accession>A0A540NGK2</accession>
<keyword evidence="2" id="KW-1185">Reference proteome</keyword>
<dbReference type="EMBL" id="VIEB01000046">
    <property type="protein sequence ID" value="TQE10164.1"/>
    <property type="molecule type" value="Genomic_DNA"/>
</dbReference>
<evidence type="ECO:0000313" key="1">
    <source>
        <dbReference type="EMBL" id="TQE10164.1"/>
    </source>
</evidence>